<protein>
    <submittedName>
        <fullName evidence="2">Nuclear transport factor 2 family protein</fullName>
    </submittedName>
</protein>
<comment type="caution">
    <text evidence="2">The sequence shown here is derived from an EMBL/GenBank/DDBJ whole genome shotgun (WGS) entry which is preliminary data.</text>
</comment>
<evidence type="ECO:0000313" key="3">
    <source>
        <dbReference type="Proteomes" id="UP001209701"/>
    </source>
</evidence>
<dbReference type="InterPro" id="IPR037401">
    <property type="entry name" value="SnoaL-like"/>
</dbReference>
<dbReference type="Proteomes" id="UP001209701">
    <property type="component" value="Unassembled WGS sequence"/>
</dbReference>
<gene>
    <name evidence="2" type="ORF">LNV07_12465</name>
</gene>
<dbReference type="EMBL" id="JAJIRN010000005">
    <property type="protein sequence ID" value="MCV2368895.1"/>
    <property type="molecule type" value="Genomic_DNA"/>
</dbReference>
<keyword evidence="3" id="KW-1185">Reference proteome</keyword>
<dbReference type="SUPFAM" id="SSF54427">
    <property type="entry name" value="NTF2-like"/>
    <property type="match status" value="1"/>
</dbReference>
<dbReference type="Pfam" id="PF12680">
    <property type="entry name" value="SnoaL_2"/>
    <property type="match status" value="1"/>
</dbReference>
<organism evidence="2 3">
    <name type="scientific">Roseateles oligotrophus</name>
    <dbReference type="NCBI Taxonomy" id="1769250"/>
    <lineage>
        <taxon>Bacteria</taxon>
        <taxon>Pseudomonadati</taxon>
        <taxon>Pseudomonadota</taxon>
        <taxon>Betaproteobacteria</taxon>
        <taxon>Burkholderiales</taxon>
        <taxon>Sphaerotilaceae</taxon>
        <taxon>Roseateles</taxon>
    </lineage>
</organism>
<evidence type="ECO:0000313" key="2">
    <source>
        <dbReference type="EMBL" id="MCV2368895.1"/>
    </source>
</evidence>
<dbReference type="RefSeq" id="WP_263571489.1">
    <property type="nucleotide sequence ID" value="NZ_JAJIRN010000005.1"/>
</dbReference>
<reference evidence="2 3" key="1">
    <citation type="submission" date="2021-11" db="EMBL/GenBank/DDBJ databases">
        <authorList>
            <person name="Liang Q."/>
            <person name="Mou H."/>
            <person name="Liu Z."/>
        </authorList>
    </citation>
    <scope>NUCLEOTIDE SEQUENCE [LARGE SCALE GENOMIC DNA]</scope>
    <source>
        <strain evidence="2 3">CHU3</strain>
    </source>
</reference>
<sequence length="297" mass="33194">MPTDIQAINHQGLERFLSAWSTRDPEAVLLAAHPDFVYQASVGPEPGSRWSSPAELRQGLAAMFAHDQGAEVDILECKIDGDAGHLLWRYRFKRADGTEDMQLGCDLLRFRDGRLVLKDSYRKVSAARLTASTAGAEGPAVTTQQQFPRYQPRRFFQQGRWSVNGLQLKVSGIKTDAGEIAQTTWQAARRHVEQRLSDIEQAGEHHGLGFVIVHEGSQTTWLLLNWWAHGDIRCQLLSSLPHDCAGREFAAEPRPLSSCVWEELVIKAERDAWVNCMLTGSPFAPAYLAATLPDGWY</sequence>
<name>A0ABT2YFR3_9BURK</name>
<dbReference type="Gene3D" id="3.10.450.50">
    <property type="match status" value="1"/>
</dbReference>
<dbReference type="InterPro" id="IPR032710">
    <property type="entry name" value="NTF2-like_dom_sf"/>
</dbReference>
<accession>A0ABT2YFR3</accession>
<proteinExistence type="predicted"/>
<evidence type="ECO:0000259" key="1">
    <source>
        <dbReference type="Pfam" id="PF12680"/>
    </source>
</evidence>
<feature type="domain" description="SnoaL-like" evidence="1">
    <location>
        <begin position="14"/>
        <end position="116"/>
    </location>
</feature>